<dbReference type="PROSITE" id="PS00149">
    <property type="entry name" value="SULFATASE_2"/>
    <property type="match status" value="1"/>
</dbReference>
<gene>
    <name evidence="7" type="ORF">BKA67DRAFT_512972</name>
</gene>
<feature type="domain" description="Choline sulfatase enzyme C-terminal" evidence="6">
    <location>
        <begin position="478"/>
        <end position="532"/>
    </location>
</feature>
<dbReference type="SUPFAM" id="SSF53649">
    <property type="entry name" value="Alkaline phosphatase-like"/>
    <property type="match status" value="1"/>
</dbReference>
<organism evidence="7 8">
    <name type="scientific">Truncatella angustata</name>
    <dbReference type="NCBI Taxonomy" id="152316"/>
    <lineage>
        <taxon>Eukaryota</taxon>
        <taxon>Fungi</taxon>
        <taxon>Dikarya</taxon>
        <taxon>Ascomycota</taxon>
        <taxon>Pezizomycotina</taxon>
        <taxon>Sordariomycetes</taxon>
        <taxon>Xylariomycetidae</taxon>
        <taxon>Amphisphaeriales</taxon>
        <taxon>Sporocadaceae</taxon>
        <taxon>Truncatella</taxon>
    </lineage>
</organism>
<dbReference type="RefSeq" id="XP_045961525.1">
    <property type="nucleotide sequence ID" value="XM_046097522.1"/>
</dbReference>
<dbReference type="Pfam" id="PF12411">
    <property type="entry name" value="Choline_sulf_C"/>
    <property type="match status" value="1"/>
</dbReference>
<comment type="caution">
    <text evidence="7">The sequence shown here is derived from an EMBL/GenBank/DDBJ whole genome shotgun (WGS) entry which is preliminary data.</text>
</comment>
<dbReference type="EMBL" id="JAGPXC010000002">
    <property type="protein sequence ID" value="KAH6657291.1"/>
    <property type="molecule type" value="Genomic_DNA"/>
</dbReference>
<keyword evidence="8" id="KW-1185">Reference proteome</keyword>
<dbReference type="PROSITE" id="PS00523">
    <property type="entry name" value="SULFATASE_1"/>
    <property type="match status" value="1"/>
</dbReference>
<dbReference type="GO" id="GO:0046872">
    <property type="term" value="F:metal ion binding"/>
    <property type="evidence" value="ECO:0007669"/>
    <property type="project" value="UniProtKB-KW"/>
</dbReference>
<dbReference type="Proteomes" id="UP000758603">
    <property type="component" value="Unassembled WGS sequence"/>
</dbReference>
<evidence type="ECO:0000313" key="7">
    <source>
        <dbReference type="EMBL" id="KAH6657291.1"/>
    </source>
</evidence>
<feature type="region of interest" description="Disordered" evidence="4">
    <location>
        <begin position="1"/>
        <end position="22"/>
    </location>
</feature>
<dbReference type="PANTHER" id="PTHR45953">
    <property type="entry name" value="IDURONATE 2-SULFATASE"/>
    <property type="match status" value="1"/>
</dbReference>
<dbReference type="FunFam" id="3.40.720.10:FF:000032">
    <property type="entry name" value="Choline sulfatase"/>
    <property type="match status" value="1"/>
</dbReference>
<dbReference type="InterPro" id="IPR024607">
    <property type="entry name" value="Sulfatase_CS"/>
</dbReference>
<evidence type="ECO:0000256" key="2">
    <source>
        <dbReference type="ARBA" id="ARBA00022723"/>
    </source>
</evidence>
<dbReference type="OrthoDB" id="96314at2759"/>
<dbReference type="GO" id="GO:0005737">
    <property type="term" value="C:cytoplasm"/>
    <property type="evidence" value="ECO:0007669"/>
    <property type="project" value="TreeGrafter"/>
</dbReference>
<dbReference type="GO" id="GO:0016592">
    <property type="term" value="C:mediator complex"/>
    <property type="evidence" value="ECO:0007669"/>
    <property type="project" value="InterPro"/>
</dbReference>
<dbReference type="Pfam" id="PF10232">
    <property type="entry name" value="Med8"/>
    <property type="match status" value="1"/>
</dbReference>
<dbReference type="GeneID" id="70126414"/>
<evidence type="ECO:0000256" key="4">
    <source>
        <dbReference type="SAM" id="MobiDB-lite"/>
    </source>
</evidence>
<accession>A0A9P9A1L7</accession>
<protein>
    <submittedName>
        <fullName evidence="7">Choline sulfatase</fullName>
    </submittedName>
</protein>
<dbReference type="GO" id="GO:0006357">
    <property type="term" value="P:regulation of transcription by RNA polymerase II"/>
    <property type="evidence" value="ECO:0007669"/>
    <property type="project" value="InterPro"/>
</dbReference>
<dbReference type="InterPro" id="IPR025863">
    <property type="entry name" value="Choline_sulf_C_dom"/>
</dbReference>
<dbReference type="InterPro" id="IPR019364">
    <property type="entry name" value="Mediatior_Med8_fun/met"/>
</dbReference>
<feature type="region of interest" description="Disordered" evidence="4">
    <location>
        <begin position="710"/>
        <end position="774"/>
    </location>
</feature>
<evidence type="ECO:0000313" key="8">
    <source>
        <dbReference type="Proteomes" id="UP000758603"/>
    </source>
</evidence>
<feature type="compositionally biased region" description="Low complexity" evidence="4">
    <location>
        <begin position="753"/>
        <end position="762"/>
    </location>
</feature>
<dbReference type="AlphaFoldDB" id="A0A9P9A1L7"/>
<dbReference type="GO" id="GO:0008484">
    <property type="term" value="F:sulfuric ester hydrolase activity"/>
    <property type="evidence" value="ECO:0007669"/>
    <property type="project" value="TreeGrafter"/>
</dbReference>
<feature type="compositionally biased region" description="Polar residues" evidence="4">
    <location>
        <begin position="7"/>
        <end position="18"/>
    </location>
</feature>
<evidence type="ECO:0000256" key="1">
    <source>
        <dbReference type="ARBA" id="ARBA00008779"/>
    </source>
</evidence>
<dbReference type="PANTHER" id="PTHR45953:SF1">
    <property type="entry name" value="IDURONATE 2-SULFATASE"/>
    <property type="match status" value="1"/>
</dbReference>
<evidence type="ECO:0000256" key="3">
    <source>
        <dbReference type="ARBA" id="ARBA00022801"/>
    </source>
</evidence>
<dbReference type="InterPro" id="IPR017785">
    <property type="entry name" value="Choline-sulfatase"/>
</dbReference>
<dbReference type="GO" id="GO:0003712">
    <property type="term" value="F:transcription coregulator activity"/>
    <property type="evidence" value="ECO:0007669"/>
    <property type="project" value="InterPro"/>
</dbReference>
<dbReference type="CDD" id="cd16032">
    <property type="entry name" value="choline-sulfatase"/>
    <property type="match status" value="1"/>
</dbReference>
<dbReference type="Gene3D" id="6.10.250.2610">
    <property type="match status" value="1"/>
</dbReference>
<dbReference type="Gene3D" id="3.40.720.10">
    <property type="entry name" value="Alkaline Phosphatase, subunit A"/>
    <property type="match status" value="1"/>
</dbReference>
<dbReference type="Pfam" id="PF00884">
    <property type="entry name" value="Sulfatase"/>
    <property type="match status" value="1"/>
</dbReference>
<keyword evidence="3" id="KW-0378">Hydrolase</keyword>
<dbReference type="NCBIfam" id="TIGR03417">
    <property type="entry name" value="chol_sulfatase"/>
    <property type="match status" value="1"/>
</dbReference>
<feature type="compositionally biased region" description="Acidic residues" evidence="4">
    <location>
        <begin position="710"/>
        <end position="720"/>
    </location>
</feature>
<feature type="domain" description="Sulfatase N-terminal" evidence="5">
    <location>
        <begin position="25"/>
        <end position="367"/>
    </location>
</feature>
<reference evidence="7" key="1">
    <citation type="journal article" date="2021" name="Nat. Commun.">
        <title>Genetic determinants of endophytism in the Arabidopsis root mycobiome.</title>
        <authorList>
            <person name="Mesny F."/>
            <person name="Miyauchi S."/>
            <person name="Thiergart T."/>
            <person name="Pickel B."/>
            <person name="Atanasova L."/>
            <person name="Karlsson M."/>
            <person name="Huettel B."/>
            <person name="Barry K.W."/>
            <person name="Haridas S."/>
            <person name="Chen C."/>
            <person name="Bauer D."/>
            <person name="Andreopoulos W."/>
            <person name="Pangilinan J."/>
            <person name="LaButti K."/>
            <person name="Riley R."/>
            <person name="Lipzen A."/>
            <person name="Clum A."/>
            <person name="Drula E."/>
            <person name="Henrissat B."/>
            <person name="Kohler A."/>
            <person name="Grigoriev I.V."/>
            <person name="Martin F.M."/>
            <person name="Hacquard S."/>
        </authorList>
    </citation>
    <scope>NUCLEOTIDE SEQUENCE</scope>
    <source>
        <strain evidence="7">MPI-SDFR-AT-0073</strain>
    </source>
</reference>
<dbReference type="Gene3D" id="1.20.58.1710">
    <property type="match status" value="1"/>
</dbReference>
<dbReference type="InterPro" id="IPR017850">
    <property type="entry name" value="Alkaline_phosphatase_core_sf"/>
</dbReference>
<evidence type="ECO:0000259" key="5">
    <source>
        <dbReference type="Pfam" id="PF00884"/>
    </source>
</evidence>
<keyword evidence="2" id="KW-0479">Metal-binding</keyword>
<comment type="similarity">
    <text evidence="1">Belongs to the sulfatase family.</text>
</comment>
<proteinExistence type="inferred from homology"/>
<name>A0A9P9A1L7_9PEZI</name>
<sequence>MAPDLNSMPSSPHIPQNSTRDHDQPNVLFIMADQLAAPLLKMYNPDSQIKTPNLDALAAKSVQFDSAYCPSPLCAPSRMSLITGLLPMKIGAYDNASQISSDWPTYAHSLRAKGYHTALAGKMHFIGDQLHGYETRLTADIYPGDYGWAVNWDDSERRLEWYHNASSILQAGTCVRSNQLDYDEEVMYKSKQFLYDQIREGPNKRPFCLTVSLTHPHDPYTIEEKYWDLYEDVDIDLPKVSIPKEEQDAHSKRLLKVCDLWDENFTDEQIKRARRAYYGAVSYVDDCIGRLLQTLKQCRLDKNTIVVFSGDHGDMLGERGLWYKMNYFEGSARVPLLISDPTRFEPHRVKQNVSTLDIPATLCDLVGTKPFQGLPMDGSSLLPHLEGREGHDTVIAEYTGEGTISPLMMIRRGPWKYITCPTDAPQLYNLEQDPLELVNLAQLVDKESLSPGEEDAKDKFLKFEAEAKARWNFETITEEVLLSQRKRRFVWEALKVGRFDSWDFDPAKHEDGTAKYIRSFLPLDDLERKARFPIVDKYGRETGSKLLRPTTTTMASLNISQEELKAVEQTRQRLFQLSNSIGSLKTDVFNSNPLPSLESLQASADILQQNMRSLLSVISNNEELFTQLAIHPSTNFPGRTQENILLQLLRKKPEPDDLSPMNQRWASLDAYIGKRAQRFIEEEFPEDFTAEELDQGIENVRTGLRRKFEEYEEEDDEEEGGGGAKIAAGMKNEDDEDDVTMIDRPPPPPPAVPSLQSQASQSGTAPGHAEGLNLDNMLKIATLGSLAK</sequence>
<evidence type="ECO:0000259" key="6">
    <source>
        <dbReference type="Pfam" id="PF12411"/>
    </source>
</evidence>
<dbReference type="InterPro" id="IPR000917">
    <property type="entry name" value="Sulfatase_N"/>
</dbReference>